<name>A0ABN9UL40_9DINO</name>
<feature type="region of interest" description="Disordered" evidence="1">
    <location>
        <begin position="439"/>
        <end position="582"/>
    </location>
</feature>
<feature type="compositionally biased region" description="Acidic residues" evidence="1">
    <location>
        <begin position="759"/>
        <end position="768"/>
    </location>
</feature>
<protein>
    <submittedName>
        <fullName evidence="2">Uncharacterized protein</fullName>
    </submittedName>
</protein>
<feature type="compositionally biased region" description="Low complexity" evidence="1">
    <location>
        <begin position="350"/>
        <end position="359"/>
    </location>
</feature>
<reference evidence="2" key="1">
    <citation type="submission" date="2023-10" db="EMBL/GenBank/DDBJ databases">
        <authorList>
            <person name="Chen Y."/>
            <person name="Shah S."/>
            <person name="Dougan E. K."/>
            <person name="Thang M."/>
            <person name="Chan C."/>
        </authorList>
    </citation>
    <scope>NUCLEOTIDE SEQUENCE [LARGE SCALE GENOMIC DNA]</scope>
</reference>
<organism evidence="2 3">
    <name type="scientific">Prorocentrum cordatum</name>
    <dbReference type="NCBI Taxonomy" id="2364126"/>
    <lineage>
        <taxon>Eukaryota</taxon>
        <taxon>Sar</taxon>
        <taxon>Alveolata</taxon>
        <taxon>Dinophyceae</taxon>
        <taxon>Prorocentrales</taxon>
        <taxon>Prorocentraceae</taxon>
        <taxon>Prorocentrum</taxon>
    </lineage>
</organism>
<proteinExistence type="predicted"/>
<comment type="caution">
    <text evidence="2">The sequence shown here is derived from an EMBL/GenBank/DDBJ whole genome shotgun (WGS) entry which is preliminary data.</text>
</comment>
<feature type="compositionally biased region" description="Polar residues" evidence="1">
    <location>
        <begin position="773"/>
        <end position="782"/>
    </location>
</feature>
<feature type="compositionally biased region" description="Basic and acidic residues" evidence="1">
    <location>
        <begin position="533"/>
        <end position="544"/>
    </location>
</feature>
<dbReference type="Proteomes" id="UP001189429">
    <property type="component" value="Unassembled WGS sequence"/>
</dbReference>
<evidence type="ECO:0000313" key="3">
    <source>
        <dbReference type="Proteomes" id="UP001189429"/>
    </source>
</evidence>
<feature type="region of interest" description="Disordered" evidence="1">
    <location>
        <begin position="608"/>
        <end position="673"/>
    </location>
</feature>
<feature type="compositionally biased region" description="Low complexity" evidence="1">
    <location>
        <begin position="499"/>
        <end position="508"/>
    </location>
</feature>
<feature type="region of interest" description="Disordered" evidence="1">
    <location>
        <begin position="346"/>
        <end position="379"/>
    </location>
</feature>
<gene>
    <name evidence="2" type="ORF">PCOR1329_LOCUS49496</name>
</gene>
<accession>A0ABN9UL40</accession>
<feature type="region of interest" description="Disordered" evidence="1">
    <location>
        <begin position="701"/>
        <end position="793"/>
    </location>
</feature>
<evidence type="ECO:0000256" key="1">
    <source>
        <dbReference type="SAM" id="MobiDB-lite"/>
    </source>
</evidence>
<feature type="region of interest" description="Disordered" evidence="1">
    <location>
        <begin position="63"/>
        <end position="83"/>
    </location>
</feature>
<keyword evidence="3" id="KW-1185">Reference proteome</keyword>
<evidence type="ECO:0000313" key="2">
    <source>
        <dbReference type="EMBL" id="CAK0860575.1"/>
    </source>
</evidence>
<feature type="compositionally biased region" description="Low complexity" evidence="1">
    <location>
        <begin position="439"/>
        <end position="458"/>
    </location>
</feature>
<sequence length="793" mass="83107">MELNSQHLANILWAVARVRPKHTVTRAAAIRLLPRCTALLEQFKPQEASSVLLAASKIFGRSHPGGSEEGAAPPPAGQPGEHVQHPQEVLMFCECVERWASPRVRTFSDQSLTNILVALGTLGLSGRRALTPAVEQEVLERAPHLPAGRFIVLFRGLLSNPAVEPTVLQRAAGMMAEKFPLLPQDRWSLARVFSARRSTANMTEEQLLNWCLTMSTDLQVAVQQSACCGGGPPADDLGCEEPPGPSAGRPRYAAGETHFEGSDQQAAAFGGGGPPVADGLGHHACGGPACGAGGTLPQAGALHGGADFNGCAQPSRGPPQQACFEAGRFGQPAAWAPGMSGPPYEREAWPPQQSAAHPAPQMPERHFGSRAPSGAHDGRFECEAWPPQRAPAEAPAWEDRAWPRSRADFRGPAESPPAHQAYQYHRSPAEDAFDDHSAAAHGAAVQASMPASSSSSSSRPRRGNGAPQWQHPDRGGPGGGALGHGDRRPRAAPGSWRQPEGAEAAAPAGAGGWRAEREAPQLPPPARGAGLRMEVRGGRWHPEEQAAGGGWRPGPPDDGEPPGWRPGARGGGWQLETAGDLGWQSAELVEDPEAIYGFSHGWGEVAARRGGPQGYPETWPEDASGGCHAGAQQGEPWPSGGGARGCPAPPAGDDDGAAAAGDAAESQVEHMEAQEFEVRNTFVEAASDREERALKSWAFNFNSAPPMKPAAVPAEGADRAAATAAGGEEAHVRRKAPTSLMPSSLRQRLKTTFMKLDEEKEQEQEDADAASVGNRSQASSTPAAGAGGDPAQS</sequence>
<dbReference type="EMBL" id="CAUYUJ010015993">
    <property type="protein sequence ID" value="CAK0860575.1"/>
    <property type="molecule type" value="Genomic_DNA"/>
</dbReference>